<dbReference type="PATRIC" id="fig|1453497.3.peg.858"/>
<protein>
    <submittedName>
        <fullName evidence="5">Hydroxydechloroatrazine ethylaminohydrolase</fullName>
    </submittedName>
</protein>
<name>A0A176JXI6_9BACT</name>
<dbReference type="EMBL" id="JFHK01000022">
    <property type="protein sequence ID" value="OAA28431.1"/>
    <property type="molecule type" value="Genomic_DNA"/>
</dbReference>
<keyword evidence="1" id="KW-0479">Metal-binding</keyword>
<dbReference type="FunFam" id="3.20.20.140:FF:000014">
    <property type="entry name" value="5-methylthioadenosine/S-adenosylhomocysteine deaminase"/>
    <property type="match status" value="1"/>
</dbReference>
<evidence type="ECO:0000259" key="4">
    <source>
        <dbReference type="Pfam" id="PF01979"/>
    </source>
</evidence>
<dbReference type="NCBIfam" id="NF006055">
    <property type="entry name" value="PRK08203.1"/>
    <property type="match status" value="1"/>
</dbReference>
<keyword evidence="3" id="KW-0862">Zinc</keyword>
<dbReference type="AlphaFoldDB" id="A0A176JXI6"/>
<dbReference type="PANTHER" id="PTHR43794">
    <property type="entry name" value="AMINOHYDROLASE SSNA-RELATED"/>
    <property type="match status" value="1"/>
</dbReference>
<comment type="caution">
    <text evidence="5">The sequence shown here is derived from an EMBL/GenBank/DDBJ whole genome shotgun (WGS) entry which is preliminary data.</text>
</comment>
<keyword evidence="2 5" id="KW-0378">Hydrolase</keyword>
<dbReference type="Pfam" id="PF01979">
    <property type="entry name" value="Amidohydro_1"/>
    <property type="match status" value="1"/>
</dbReference>
<reference evidence="5 6" key="1">
    <citation type="submission" date="2014-02" db="EMBL/GenBank/DDBJ databases">
        <title>Kosmotoga genome sequencing.</title>
        <authorList>
            <person name="Pollo S.M."/>
            <person name="Charchuk R."/>
            <person name="Nesbo C.L."/>
        </authorList>
    </citation>
    <scope>NUCLEOTIDE SEQUENCE [LARGE SCALE GENOMIC DNA]</scope>
    <source>
        <strain evidence="5 6">S304</strain>
    </source>
</reference>
<dbReference type="InterPro" id="IPR032466">
    <property type="entry name" value="Metal_Hydrolase"/>
</dbReference>
<sequence length="450" mass="49935">MTIVLKNIDKLMTMNDQMQELTNAYILIEGNVIKEIGTGDAPGADWQINMAGKVVLPGFVNTHHHLYQSLFRNVPAVSSAKLFDWLVYLYELWKNIDNEAVYVSAAIGIYEMMNTGTTTTTDMLYLHPKGMKEFIDSEIEAAKRCGIRFHPTRGSMSLSKKDGGLPPDSVVQTEEEILEDSIRLIEKYHDPEKYAMTRIALAPCSPFSVTEQSMIKTLELAEKYDVLLHTHLAETKDEEEYCLEKVGLRPVDYMEKIGWLNPRTWFAHLVWLSDEDIRKLADNDCGMAHCPTSNMRLGSGIAPVKEMKETGIRIGLAVDGSASNDSGNMLLEARNAMMLQRVVKGADALTPRDVLYMATMGGAKVLRMDNYIGSIEVGKAADIIGFDLNQLSLAGGLADPAAAIIMCDAGKADFVMVNGAVRIKDGQILDDELNELITRQNQISKKLIGY</sequence>
<feature type="domain" description="Amidohydrolase-related" evidence="4">
    <location>
        <begin position="54"/>
        <end position="419"/>
    </location>
</feature>
<evidence type="ECO:0000313" key="6">
    <source>
        <dbReference type="Proteomes" id="UP000077339"/>
    </source>
</evidence>
<evidence type="ECO:0000313" key="5">
    <source>
        <dbReference type="EMBL" id="OAA28431.1"/>
    </source>
</evidence>
<dbReference type="Gene3D" id="3.20.20.140">
    <property type="entry name" value="Metal-dependent hydrolases"/>
    <property type="match status" value="1"/>
</dbReference>
<dbReference type="GO" id="GO:0016814">
    <property type="term" value="F:hydrolase activity, acting on carbon-nitrogen (but not peptide) bonds, in cyclic amidines"/>
    <property type="evidence" value="ECO:0007669"/>
    <property type="project" value="UniProtKB-ARBA"/>
</dbReference>
<organism evidence="5 6">
    <name type="scientific">Kosmotoga arenicorallina S304</name>
    <dbReference type="NCBI Taxonomy" id="1453497"/>
    <lineage>
        <taxon>Bacteria</taxon>
        <taxon>Thermotogati</taxon>
        <taxon>Thermotogota</taxon>
        <taxon>Thermotogae</taxon>
        <taxon>Kosmotogales</taxon>
        <taxon>Kosmotogaceae</taxon>
        <taxon>Kosmotoga</taxon>
    </lineage>
</organism>
<dbReference type="OrthoDB" id="9807210at2"/>
<dbReference type="InterPro" id="IPR050287">
    <property type="entry name" value="MTA/SAH_deaminase"/>
</dbReference>
<dbReference type="Proteomes" id="UP000077339">
    <property type="component" value="Unassembled WGS sequence"/>
</dbReference>
<evidence type="ECO:0000256" key="3">
    <source>
        <dbReference type="ARBA" id="ARBA00022833"/>
    </source>
</evidence>
<dbReference type="SUPFAM" id="SSF51556">
    <property type="entry name" value="Metallo-dependent hydrolases"/>
    <property type="match status" value="1"/>
</dbReference>
<accession>A0A176JXI6</accession>
<dbReference type="RefSeq" id="WP_068348500.1">
    <property type="nucleotide sequence ID" value="NZ_JFHK01000022.1"/>
</dbReference>
<dbReference type="InterPro" id="IPR006680">
    <property type="entry name" value="Amidohydro-rel"/>
</dbReference>
<evidence type="ECO:0000256" key="2">
    <source>
        <dbReference type="ARBA" id="ARBA00022801"/>
    </source>
</evidence>
<dbReference type="GO" id="GO:0046872">
    <property type="term" value="F:metal ion binding"/>
    <property type="evidence" value="ECO:0007669"/>
    <property type="project" value="UniProtKB-KW"/>
</dbReference>
<dbReference type="InterPro" id="IPR011059">
    <property type="entry name" value="Metal-dep_hydrolase_composite"/>
</dbReference>
<dbReference type="CDD" id="cd01298">
    <property type="entry name" value="ATZ_TRZ_like"/>
    <property type="match status" value="1"/>
</dbReference>
<dbReference type="Gene3D" id="2.30.40.10">
    <property type="entry name" value="Urease, subunit C, domain 1"/>
    <property type="match status" value="1"/>
</dbReference>
<dbReference type="SUPFAM" id="SSF51338">
    <property type="entry name" value="Composite domain of metallo-dependent hydrolases"/>
    <property type="match status" value="1"/>
</dbReference>
<dbReference type="STRING" id="1453497.AT15_04315"/>
<dbReference type="GO" id="GO:0019239">
    <property type="term" value="F:deaminase activity"/>
    <property type="evidence" value="ECO:0007669"/>
    <property type="project" value="UniProtKB-ARBA"/>
</dbReference>
<keyword evidence="6" id="KW-1185">Reference proteome</keyword>
<dbReference type="PANTHER" id="PTHR43794:SF11">
    <property type="entry name" value="AMIDOHYDROLASE-RELATED DOMAIN-CONTAINING PROTEIN"/>
    <property type="match status" value="1"/>
</dbReference>
<proteinExistence type="predicted"/>
<evidence type="ECO:0000256" key="1">
    <source>
        <dbReference type="ARBA" id="ARBA00022723"/>
    </source>
</evidence>
<gene>
    <name evidence="5" type="ORF">AT15_04315</name>
</gene>